<evidence type="ECO:0000256" key="11">
    <source>
        <dbReference type="ARBA" id="ARBA00080698"/>
    </source>
</evidence>
<evidence type="ECO:0000256" key="1">
    <source>
        <dbReference type="ARBA" id="ARBA00001966"/>
    </source>
</evidence>
<dbReference type="FunFam" id="3.40.50.12160:FF:000003">
    <property type="entry name" value="CDK5 regulatory subunit-associated protein 1"/>
    <property type="match status" value="1"/>
</dbReference>
<evidence type="ECO:0000256" key="10">
    <source>
        <dbReference type="ARBA" id="ARBA00068570"/>
    </source>
</evidence>
<evidence type="ECO:0000256" key="2">
    <source>
        <dbReference type="ARBA" id="ARBA00003234"/>
    </source>
</evidence>
<keyword evidence="6" id="KW-0479">Metal-binding</keyword>
<dbReference type="SFLD" id="SFLDG01061">
    <property type="entry name" value="methylthiotransferase"/>
    <property type="match status" value="1"/>
</dbReference>
<dbReference type="PROSITE" id="PS01278">
    <property type="entry name" value="MTTASE_RADICAL"/>
    <property type="match status" value="1"/>
</dbReference>
<dbReference type="NCBIfam" id="TIGR00089">
    <property type="entry name" value="MiaB/RimO family radical SAM methylthiotransferase"/>
    <property type="match status" value="1"/>
</dbReference>
<accession>A0A1G2LND1</accession>
<dbReference type="GO" id="GO:0046872">
    <property type="term" value="F:metal ion binding"/>
    <property type="evidence" value="ECO:0007669"/>
    <property type="project" value="UniProtKB-KW"/>
</dbReference>
<organism evidence="16 17">
    <name type="scientific">Candidatus Tagabacteria bacterium RIFCSPLOWO2_01_FULL_39_11</name>
    <dbReference type="NCBI Taxonomy" id="1802295"/>
    <lineage>
        <taxon>Bacteria</taxon>
        <taxon>Candidatus Tagaibacteriota</taxon>
    </lineage>
</organism>
<dbReference type="SFLD" id="SFLDS00029">
    <property type="entry name" value="Radical_SAM"/>
    <property type="match status" value="1"/>
</dbReference>
<dbReference type="GO" id="GO:0035597">
    <property type="term" value="F:tRNA-2-methylthio-N(6)-dimethylallyladenosine(37) synthase activity"/>
    <property type="evidence" value="ECO:0007669"/>
    <property type="project" value="UniProtKB-EC"/>
</dbReference>
<dbReference type="Gene3D" id="3.40.50.12160">
    <property type="entry name" value="Methylthiotransferase, N-terminal domain"/>
    <property type="match status" value="1"/>
</dbReference>
<evidence type="ECO:0000256" key="6">
    <source>
        <dbReference type="ARBA" id="ARBA00022723"/>
    </source>
</evidence>
<dbReference type="GO" id="GO:0051539">
    <property type="term" value="F:4 iron, 4 sulfur cluster binding"/>
    <property type="evidence" value="ECO:0007669"/>
    <property type="project" value="UniProtKB-KW"/>
</dbReference>
<dbReference type="InterPro" id="IPR007197">
    <property type="entry name" value="rSAM"/>
</dbReference>
<dbReference type="InterPro" id="IPR038135">
    <property type="entry name" value="Methylthiotransferase_N_sf"/>
</dbReference>
<sequence>MSRYHITTFGCQANFSDSERIAGILESMGLKKAKNADGSDVLIFNTCSVRQTAEDRIFGLNKKLKELKTKNPELKIVLTGCITHYNKADLKKRLPYVNFFLPIRDIAGLPNLLKTEKHSDILCRNDIIKNYLSFTPKYESKFRAYVPISSGCNNFCSYCIVPYSRGREKSRPAEEIISEIKNLAENGYKEIWLLGQNVNSYNSQHLANSNQTGKVNFSTLIKMVNNIPGDFWIRFTSPHPKDFSDDLIKTIAECEKFAHYLNLPIQSGDNEILRKMKRPYTREHYIGLMDKIRKSIPDIAVSTDIIVGFPGETKKQFQDTAKLLKEIKFDMAYISEYSPRPGTLAAEKFKDNVPREEKIRRKKYLTEILAKNALANNKKLINKNLDVLIDKEKGGRFFGRTKGNKIVGIFESRRSVLSKIKVGEFAKIKISTAEPWKLKGILI</sequence>
<dbReference type="AlphaFoldDB" id="A0A1G2LND1"/>
<dbReference type="InterPro" id="IPR002792">
    <property type="entry name" value="TRAM_dom"/>
</dbReference>
<dbReference type="EMBL" id="MHQZ01000042">
    <property type="protein sequence ID" value="OHA13115.1"/>
    <property type="molecule type" value="Genomic_DNA"/>
</dbReference>
<protein>
    <recommendedName>
        <fullName evidence="10">tRNA-2-methylthio-N(6)-dimethylallyladenosine synthase</fullName>
        <ecNumber evidence="9">2.8.4.3</ecNumber>
    </recommendedName>
    <alternativeName>
        <fullName evidence="12">(Dimethylallyl)adenosine tRNA methylthiotransferase MiaB</fullName>
    </alternativeName>
    <alternativeName>
        <fullName evidence="11">tRNA-i(6)A37 methylthiotransferase</fullName>
    </alternativeName>
</protein>
<dbReference type="Gene3D" id="3.80.30.20">
    <property type="entry name" value="tm_1862 like domain"/>
    <property type="match status" value="1"/>
</dbReference>
<dbReference type="InterPro" id="IPR006638">
    <property type="entry name" value="Elp3/MiaA/NifB-like_rSAM"/>
</dbReference>
<keyword evidence="3" id="KW-0004">4Fe-4S</keyword>
<gene>
    <name evidence="16" type="ORF">A2909_01425</name>
</gene>
<comment type="cofactor">
    <cofactor evidence="1">
        <name>[4Fe-4S] cluster</name>
        <dbReference type="ChEBI" id="CHEBI:49883"/>
    </cofactor>
</comment>
<evidence type="ECO:0000256" key="5">
    <source>
        <dbReference type="ARBA" id="ARBA00022691"/>
    </source>
</evidence>
<dbReference type="GO" id="GO:0005829">
    <property type="term" value="C:cytosol"/>
    <property type="evidence" value="ECO:0007669"/>
    <property type="project" value="TreeGrafter"/>
</dbReference>
<dbReference type="EC" id="2.8.4.3" evidence="9"/>
<reference evidence="16 17" key="1">
    <citation type="journal article" date="2016" name="Nat. Commun.">
        <title>Thousands of microbial genomes shed light on interconnected biogeochemical processes in an aquifer system.</title>
        <authorList>
            <person name="Anantharaman K."/>
            <person name="Brown C.T."/>
            <person name="Hug L.A."/>
            <person name="Sharon I."/>
            <person name="Castelle C.J."/>
            <person name="Probst A.J."/>
            <person name="Thomas B.C."/>
            <person name="Singh A."/>
            <person name="Wilkins M.J."/>
            <person name="Karaoz U."/>
            <person name="Brodie E.L."/>
            <person name="Williams K.H."/>
            <person name="Hubbard S.S."/>
            <person name="Banfield J.F."/>
        </authorList>
    </citation>
    <scope>NUCLEOTIDE SEQUENCE [LARGE SCALE GENOMIC DNA]</scope>
</reference>
<comment type="function">
    <text evidence="2">Catalyzes the methylthiolation of N6-(dimethylallyl)adenosine (i(6)A), leading to the formation of 2-methylthio-N6-(dimethylallyl)adenosine (ms(2)i(6)A) at position 37 in tRNAs that read codons beginning with uridine.</text>
</comment>
<keyword evidence="4 16" id="KW-0808">Transferase</keyword>
<dbReference type="FunFam" id="3.80.30.20:FF:000001">
    <property type="entry name" value="tRNA-2-methylthio-N(6)-dimethylallyladenosine synthase 2"/>
    <property type="match status" value="1"/>
</dbReference>
<dbReference type="PROSITE" id="PS51918">
    <property type="entry name" value="RADICAL_SAM"/>
    <property type="match status" value="1"/>
</dbReference>
<feature type="domain" description="MTTase N-terminal" evidence="14">
    <location>
        <begin position="2"/>
        <end position="118"/>
    </location>
</feature>
<dbReference type="PANTHER" id="PTHR43020:SF2">
    <property type="entry name" value="MITOCHONDRIAL TRNA METHYLTHIOTRANSFERASE CDK5RAP1"/>
    <property type="match status" value="1"/>
</dbReference>
<dbReference type="PROSITE" id="PS50926">
    <property type="entry name" value="TRAM"/>
    <property type="match status" value="1"/>
</dbReference>
<evidence type="ECO:0000256" key="8">
    <source>
        <dbReference type="ARBA" id="ARBA00023014"/>
    </source>
</evidence>
<comment type="caution">
    <text evidence="16">The sequence shown here is derived from an EMBL/GenBank/DDBJ whole genome shotgun (WGS) entry which is preliminary data.</text>
</comment>
<dbReference type="InterPro" id="IPR006463">
    <property type="entry name" value="MiaB_methiolase"/>
</dbReference>
<dbReference type="InterPro" id="IPR005839">
    <property type="entry name" value="Methylthiotransferase"/>
</dbReference>
<dbReference type="CDD" id="cd01335">
    <property type="entry name" value="Radical_SAM"/>
    <property type="match status" value="1"/>
</dbReference>
<dbReference type="SUPFAM" id="SSF102114">
    <property type="entry name" value="Radical SAM enzymes"/>
    <property type="match status" value="1"/>
</dbReference>
<dbReference type="PROSITE" id="PS51449">
    <property type="entry name" value="MTTASE_N"/>
    <property type="match status" value="1"/>
</dbReference>
<dbReference type="InterPro" id="IPR058240">
    <property type="entry name" value="rSAM_sf"/>
</dbReference>
<evidence type="ECO:0000259" key="15">
    <source>
        <dbReference type="PROSITE" id="PS51918"/>
    </source>
</evidence>
<evidence type="ECO:0000256" key="12">
    <source>
        <dbReference type="ARBA" id="ARBA00081141"/>
    </source>
</evidence>
<evidence type="ECO:0000259" key="14">
    <source>
        <dbReference type="PROSITE" id="PS51449"/>
    </source>
</evidence>
<proteinExistence type="predicted"/>
<dbReference type="InterPro" id="IPR023404">
    <property type="entry name" value="rSAM_horseshoe"/>
</dbReference>
<dbReference type="SFLD" id="SFLDF00273">
    <property type="entry name" value="(dimethylallyl)adenosine_tRNA"/>
    <property type="match status" value="1"/>
</dbReference>
<evidence type="ECO:0000259" key="13">
    <source>
        <dbReference type="PROSITE" id="PS50926"/>
    </source>
</evidence>
<dbReference type="Pfam" id="PF04055">
    <property type="entry name" value="Radical_SAM"/>
    <property type="match status" value="1"/>
</dbReference>
<name>A0A1G2LND1_9BACT</name>
<evidence type="ECO:0000256" key="3">
    <source>
        <dbReference type="ARBA" id="ARBA00022485"/>
    </source>
</evidence>
<evidence type="ECO:0000256" key="4">
    <source>
        <dbReference type="ARBA" id="ARBA00022679"/>
    </source>
</evidence>
<evidence type="ECO:0000256" key="9">
    <source>
        <dbReference type="ARBA" id="ARBA00033765"/>
    </source>
</evidence>
<dbReference type="Proteomes" id="UP000178302">
    <property type="component" value="Unassembled WGS sequence"/>
</dbReference>
<evidence type="ECO:0000313" key="17">
    <source>
        <dbReference type="Proteomes" id="UP000178302"/>
    </source>
</evidence>
<keyword evidence="7" id="KW-0408">Iron</keyword>
<evidence type="ECO:0000313" key="16">
    <source>
        <dbReference type="EMBL" id="OHA13115.1"/>
    </source>
</evidence>
<feature type="domain" description="TRAM" evidence="13">
    <location>
        <begin position="378"/>
        <end position="443"/>
    </location>
</feature>
<dbReference type="NCBIfam" id="TIGR01574">
    <property type="entry name" value="miaB-methiolase"/>
    <property type="match status" value="1"/>
</dbReference>
<dbReference type="PANTHER" id="PTHR43020">
    <property type="entry name" value="CDK5 REGULATORY SUBUNIT-ASSOCIATED PROTEIN 1"/>
    <property type="match status" value="1"/>
</dbReference>
<dbReference type="Pfam" id="PF00919">
    <property type="entry name" value="UPF0004"/>
    <property type="match status" value="1"/>
</dbReference>
<feature type="domain" description="Radical SAM core" evidence="15">
    <location>
        <begin position="138"/>
        <end position="375"/>
    </location>
</feature>
<dbReference type="SMART" id="SM00729">
    <property type="entry name" value="Elp3"/>
    <property type="match status" value="1"/>
</dbReference>
<keyword evidence="5" id="KW-0949">S-adenosyl-L-methionine</keyword>
<dbReference type="SFLD" id="SFLDG01082">
    <property type="entry name" value="B12-binding_domain_containing"/>
    <property type="match status" value="1"/>
</dbReference>
<dbReference type="InterPro" id="IPR020612">
    <property type="entry name" value="Methylthiotransferase_CS"/>
</dbReference>
<keyword evidence="8" id="KW-0411">Iron-sulfur</keyword>
<dbReference type="InterPro" id="IPR013848">
    <property type="entry name" value="Methylthiotransferase_N"/>
</dbReference>
<evidence type="ECO:0000256" key="7">
    <source>
        <dbReference type="ARBA" id="ARBA00023004"/>
    </source>
</evidence>